<dbReference type="AlphaFoldDB" id="A0A1J7I4Q6"/>
<reference evidence="2 3" key="1">
    <citation type="submission" date="2016-10" db="EMBL/GenBank/DDBJ databases">
        <title>Draft genome sequence of Coniochaeta ligniaria NRRL30616, a lignocellulolytic fungus for bioabatement of inhibitors in plant biomass hydrolysates.</title>
        <authorList>
            <consortium name="DOE Joint Genome Institute"/>
            <person name="Jimenez D.J."/>
            <person name="Hector R.E."/>
            <person name="Riley R."/>
            <person name="Sun H."/>
            <person name="Grigoriev I.V."/>
            <person name="Van Elsas J.D."/>
            <person name="Nichols N.N."/>
        </authorList>
    </citation>
    <scope>NUCLEOTIDE SEQUENCE [LARGE SCALE GENOMIC DNA]</scope>
    <source>
        <strain evidence="2 3">NRRL 30616</strain>
    </source>
</reference>
<dbReference type="OrthoDB" id="5236000at2759"/>
<feature type="signal peptide" evidence="1">
    <location>
        <begin position="1"/>
        <end position="18"/>
    </location>
</feature>
<protein>
    <recommendedName>
        <fullName evidence="4">TNFR-Cys domain-containing protein</fullName>
    </recommendedName>
</protein>
<dbReference type="EMBL" id="KV875113">
    <property type="protein sequence ID" value="OIW22518.1"/>
    <property type="molecule type" value="Genomic_DNA"/>
</dbReference>
<evidence type="ECO:0000313" key="2">
    <source>
        <dbReference type="EMBL" id="OIW22518.1"/>
    </source>
</evidence>
<sequence>MKSLSVIILGVFAAATVGQVTITPTTICRGSTCTSPGATGTCAQTTRTVFVPTTQTTTTTSTETRVVTQTRSVTATLIQTTTLIRTETRTTTVQNCAPAPSCPTLTSTGTACRTCLVPGCVTTQVVTKSCGCPNALATTTTNFPCNDRDSCNQIGCKTVYSVETQRC</sequence>
<keyword evidence="3" id="KW-1185">Reference proteome</keyword>
<dbReference type="Proteomes" id="UP000182658">
    <property type="component" value="Unassembled WGS sequence"/>
</dbReference>
<evidence type="ECO:0000313" key="3">
    <source>
        <dbReference type="Proteomes" id="UP000182658"/>
    </source>
</evidence>
<proteinExistence type="predicted"/>
<evidence type="ECO:0008006" key="4">
    <source>
        <dbReference type="Google" id="ProtNLM"/>
    </source>
</evidence>
<keyword evidence="1" id="KW-0732">Signal</keyword>
<feature type="chain" id="PRO_5012678897" description="TNFR-Cys domain-containing protein" evidence="1">
    <location>
        <begin position="19"/>
        <end position="167"/>
    </location>
</feature>
<organism evidence="2 3">
    <name type="scientific">Coniochaeta ligniaria NRRL 30616</name>
    <dbReference type="NCBI Taxonomy" id="1408157"/>
    <lineage>
        <taxon>Eukaryota</taxon>
        <taxon>Fungi</taxon>
        <taxon>Dikarya</taxon>
        <taxon>Ascomycota</taxon>
        <taxon>Pezizomycotina</taxon>
        <taxon>Sordariomycetes</taxon>
        <taxon>Sordariomycetidae</taxon>
        <taxon>Coniochaetales</taxon>
        <taxon>Coniochaetaceae</taxon>
        <taxon>Coniochaeta</taxon>
    </lineage>
</organism>
<name>A0A1J7I4Q6_9PEZI</name>
<evidence type="ECO:0000256" key="1">
    <source>
        <dbReference type="SAM" id="SignalP"/>
    </source>
</evidence>
<gene>
    <name evidence="2" type="ORF">CONLIGDRAFT_687521</name>
</gene>
<dbReference type="InParanoid" id="A0A1J7I4Q6"/>
<accession>A0A1J7I4Q6</accession>